<proteinExistence type="inferred from homology"/>
<comment type="similarity">
    <text evidence="2">Belongs to the bacterial solute-binding protein 5 family.</text>
</comment>
<keyword evidence="4 6" id="KW-0732">Signal</keyword>
<evidence type="ECO:0000256" key="2">
    <source>
        <dbReference type="ARBA" id="ARBA00005695"/>
    </source>
</evidence>
<comment type="subcellular location">
    <subcellularLocation>
        <location evidence="1">Cell envelope</location>
    </subcellularLocation>
</comment>
<dbReference type="InterPro" id="IPR039424">
    <property type="entry name" value="SBP_5"/>
</dbReference>
<dbReference type="GO" id="GO:0015833">
    <property type="term" value="P:peptide transport"/>
    <property type="evidence" value="ECO:0007669"/>
    <property type="project" value="TreeGrafter"/>
</dbReference>
<name>A0A222FNW2_9GAMM</name>
<evidence type="ECO:0000313" key="9">
    <source>
        <dbReference type="Proteomes" id="UP000202440"/>
    </source>
</evidence>
<dbReference type="Gene3D" id="3.40.190.10">
    <property type="entry name" value="Periplasmic binding protein-like II"/>
    <property type="match status" value="1"/>
</dbReference>
<dbReference type="AlphaFoldDB" id="A0A222FNW2"/>
<dbReference type="Proteomes" id="UP000202440">
    <property type="component" value="Chromosome"/>
</dbReference>
<dbReference type="OrthoDB" id="9801912at2"/>
<evidence type="ECO:0000313" key="8">
    <source>
        <dbReference type="EMBL" id="ASP40226.1"/>
    </source>
</evidence>
<evidence type="ECO:0000256" key="6">
    <source>
        <dbReference type="SAM" id="SignalP"/>
    </source>
</evidence>
<dbReference type="GO" id="GO:0030288">
    <property type="term" value="C:outer membrane-bounded periplasmic space"/>
    <property type="evidence" value="ECO:0007669"/>
    <property type="project" value="UniProtKB-ARBA"/>
</dbReference>
<dbReference type="RefSeq" id="WP_094061395.1">
    <property type="nucleotide sequence ID" value="NZ_CP022530.1"/>
</dbReference>
<dbReference type="Gene3D" id="3.90.76.10">
    <property type="entry name" value="Dipeptide-binding Protein, Domain 1"/>
    <property type="match status" value="1"/>
</dbReference>
<feature type="transmembrane region" description="Helical" evidence="5">
    <location>
        <begin position="686"/>
        <end position="707"/>
    </location>
</feature>
<dbReference type="SUPFAM" id="SSF53850">
    <property type="entry name" value="Periplasmic binding protein-like II"/>
    <property type="match status" value="1"/>
</dbReference>
<evidence type="ECO:0000256" key="1">
    <source>
        <dbReference type="ARBA" id="ARBA00004196"/>
    </source>
</evidence>
<keyword evidence="9" id="KW-1185">Reference proteome</keyword>
<keyword evidence="5" id="KW-0472">Membrane</keyword>
<dbReference type="PANTHER" id="PTHR30290:SF10">
    <property type="entry name" value="PERIPLASMIC OLIGOPEPTIDE-BINDING PROTEIN-RELATED"/>
    <property type="match status" value="1"/>
</dbReference>
<dbReference type="PIRSF" id="PIRSF002741">
    <property type="entry name" value="MppA"/>
    <property type="match status" value="1"/>
</dbReference>
<dbReference type="InterPro" id="IPR000914">
    <property type="entry name" value="SBP_5_dom"/>
</dbReference>
<dbReference type="KEGG" id="bsan:CHH28_16760"/>
<protein>
    <submittedName>
        <fullName evidence="8">Peptide ABC transporter substrate-binding protein</fullName>
    </submittedName>
</protein>
<feature type="domain" description="Solute-binding protein family 5" evidence="7">
    <location>
        <begin position="166"/>
        <end position="582"/>
    </location>
</feature>
<reference evidence="8 9" key="1">
    <citation type="submission" date="2017-07" db="EMBL/GenBank/DDBJ databases">
        <title>Annotated genome sequence of Bacterioplanes sanyensis isolated from Red Sea.</title>
        <authorList>
            <person name="Rehman Z.U."/>
        </authorList>
    </citation>
    <scope>NUCLEOTIDE SEQUENCE [LARGE SCALE GENOMIC DNA]</scope>
    <source>
        <strain evidence="8 9">NV9</strain>
    </source>
</reference>
<gene>
    <name evidence="8" type="ORF">CHH28_16760</name>
</gene>
<dbReference type="InterPro" id="IPR030678">
    <property type="entry name" value="Peptide/Ni-bd"/>
</dbReference>
<feature type="chain" id="PRO_5012713825" evidence="6">
    <location>
        <begin position="24"/>
        <end position="717"/>
    </location>
</feature>
<keyword evidence="5" id="KW-0812">Transmembrane</keyword>
<dbReference type="PANTHER" id="PTHR30290">
    <property type="entry name" value="PERIPLASMIC BINDING COMPONENT OF ABC TRANSPORTER"/>
    <property type="match status" value="1"/>
</dbReference>
<dbReference type="Gene3D" id="3.10.105.10">
    <property type="entry name" value="Dipeptide-binding Protein, Domain 3"/>
    <property type="match status" value="1"/>
</dbReference>
<evidence type="ECO:0000259" key="7">
    <source>
        <dbReference type="Pfam" id="PF00496"/>
    </source>
</evidence>
<evidence type="ECO:0000256" key="5">
    <source>
        <dbReference type="SAM" id="Phobius"/>
    </source>
</evidence>
<keyword evidence="3" id="KW-0813">Transport</keyword>
<organism evidence="8 9">
    <name type="scientific">Bacterioplanes sanyensis</name>
    <dbReference type="NCBI Taxonomy" id="1249553"/>
    <lineage>
        <taxon>Bacteria</taxon>
        <taxon>Pseudomonadati</taxon>
        <taxon>Pseudomonadota</taxon>
        <taxon>Gammaproteobacteria</taxon>
        <taxon>Oceanospirillales</taxon>
        <taxon>Oceanospirillaceae</taxon>
        <taxon>Bacterioplanes</taxon>
    </lineage>
</organism>
<dbReference type="GO" id="GO:0043190">
    <property type="term" value="C:ATP-binding cassette (ABC) transporter complex"/>
    <property type="evidence" value="ECO:0007669"/>
    <property type="project" value="InterPro"/>
</dbReference>
<dbReference type="CDD" id="cd08505">
    <property type="entry name" value="PBP2_NikA_DppA_OppA_like_18"/>
    <property type="match status" value="1"/>
</dbReference>
<dbReference type="EMBL" id="CP022530">
    <property type="protein sequence ID" value="ASP40226.1"/>
    <property type="molecule type" value="Genomic_DNA"/>
</dbReference>
<feature type="signal peptide" evidence="6">
    <location>
        <begin position="1"/>
        <end position="23"/>
    </location>
</feature>
<dbReference type="GO" id="GO:1904680">
    <property type="term" value="F:peptide transmembrane transporter activity"/>
    <property type="evidence" value="ECO:0007669"/>
    <property type="project" value="TreeGrafter"/>
</dbReference>
<sequence length="717" mass="82204">MNPVQRLSALFALAFAASGCSDAIWNDPHPSAGKDQVVLYSNFSERPKHLDPARSYSSDESNFIDQIYEPPLQYHYLKRPYELEPATLTKMPELYYLDEQGQRLPDDAKDPAYSVYDLTLKPGIMYQPHPSFARNDDGSFYYDFASAEDSQDFKTLHDFTEMGTQELIADDYIYQIKRLADPKRLAPLRGLLSKYIVGMKEFSEEVAARRENMGSNDWLDLRELEMAGLEKVDDYRFRIKLKGEYPQFQYWLAFHFFAPVPWEVDRFYHLPGLPERNITLDWHPVGTGAFMMVENNPNSQIVLQRNPNFRDDYYPTEGMPEDQHNGLLADAGKQVPFIDRAVYRLEKEAIPIWTKFMQGYYDRSGISNDSFDQAVDMSSDGINLSDDMRAKGVHLDKATRPSTFYLGMNMLDPVVGGDSERARKLRQAVAIAYDTEEFIQIFLNGRGEPGMSPVPPGIFGHQIGEEGINSVVYDWVDGKPQRKSIEEAKRLLAEAGYPDGRDAQTGEPLVLNLDITSTSSTKARLAWMQKQFNKIDLQLNIRATDYNRFKEKLETGNAQIFFFGWLADYPDPENFLFLLHGPNAQVDSKSGVNATNFKNARYDELFAEMKLLPSGPERMEVIREMIDILRTEAPWTSMFHGHDYMLNNAWVSNSKLHGISKATLKYIKIDPQLRQEKQAEWNKPNLLPLILVILLLAALIVPAIMVYQRRQKQTIGE</sequence>
<evidence type="ECO:0000256" key="4">
    <source>
        <dbReference type="ARBA" id="ARBA00022729"/>
    </source>
</evidence>
<evidence type="ECO:0000256" key="3">
    <source>
        <dbReference type="ARBA" id="ARBA00022448"/>
    </source>
</evidence>
<keyword evidence="5" id="KW-1133">Transmembrane helix</keyword>
<dbReference type="Pfam" id="PF00496">
    <property type="entry name" value="SBP_bac_5"/>
    <property type="match status" value="1"/>
</dbReference>
<dbReference type="PROSITE" id="PS51257">
    <property type="entry name" value="PROKAR_LIPOPROTEIN"/>
    <property type="match status" value="1"/>
</dbReference>
<accession>A0A222FNW2</accession>